<dbReference type="Proteomes" id="UP000064189">
    <property type="component" value="Unassembled WGS sequence"/>
</dbReference>
<name>A0A120GNE2_9BACI</name>
<sequence>MLKILVSGLTIFTVAGGIMTSGIWGELPNQKVSAQSVEAEVQSSYYGYKDLKSLALAWYDNGYTNLDNPKRIPVDRINGLPIGLSKDDYVKFVVEQYGEESGNSATQVTFLKH</sequence>
<accession>A0A120GNE2</accession>
<comment type="caution">
    <text evidence="1">The sequence shown here is derived from an EMBL/GenBank/DDBJ whole genome shotgun (WGS) entry which is preliminary data.</text>
</comment>
<reference evidence="1 2" key="1">
    <citation type="submission" date="2015-11" db="EMBL/GenBank/DDBJ databases">
        <title>Genome Sequence of Bacillus simplex strain VanAntwerpen2.</title>
        <authorList>
            <person name="Couger M.B."/>
        </authorList>
    </citation>
    <scope>NUCLEOTIDE SEQUENCE [LARGE SCALE GENOMIC DNA]</scope>
    <source>
        <strain evidence="1 2">VanAntwerpen02</strain>
    </source>
</reference>
<protein>
    <submittedName>
        <fullName evidence="1">Uncharacterized protein</fullName>
    </submittedName>
</protein>
<proteinExistence type="predicted"/>
<evidence type="ECO:0000313" key="1">
    <source>
        <dbReference type="EMBL" id="KWW15469.1"/>
    </source>
</evidence>
<dbReference type="AlphaFoldDB" id="A0A120GNE2"/>
<dbReference type="RefSeq" id="WP_061143557.1">
    <property type="nucleotide sequence ID" value="NZ_LNNH01000039.1"/>
</dbReference>
<evidence type="ECO:0000313" key="2">
    <source>
        <dbReference type="Proteomes" id="UP000064189"/>
    </source>
</evidence>
<gene>
    <name evidence="1" type="ORF">AS888_08015</name>
</gene>
<organism evidence="1 2">
    <name type="scientific">Peribacillus simplex</name>
    <dbReference type="NCBI Taxonomy" id="1478"/>
    <lineage>
        <taxon>Bacteria</taxon>
        <taxon>Bacillati</taxon>
        <taxon>Bacillota</taxon>
        <taxon>Bacilli</taxon>
        <taxon>Bacillales</taxon>
        <taxon>Bacillaceae</taxon>
        <taxon>Peribacillus</taxon>
    </lineage>
</organism>
<keyword evidence="2" id="KW-1185">Reference proteome</keyword>
<dbReference type="EMBL" id="LNNH01000039">
    <property type="protein sequence ID" value="KWW15469.1"/>
    <property type="molecule type" value="Genomic_DNA"/>
</dbReference>